<feature type="transmembrane region" description="Helical" evidence="5">
    <location>
        <begin position="209"/>
        <end position="228"/>
    </location>
</feature>
<evidence type="ECO:0000256" key="4">
    <source>
        <dbReference type="ARBA" id="ARBA00023136"/>
    </source>
</evidence>
<dbReference type="InterPro" id="IPR036259">
    <property type="entry name" value="MFS_trans_sf"/>
</dbReference>
<evidence type="ECO:0000256" key="3">
    <source>
        <dbReference type="ARBA" id="ARBA00022989"/>
    </source>
</evidence>
<dbReference type="Proteomes" id="UP001375743">
    <property type="component" value="Unassembled WGS sequence"/>
</dbReference>
<feature type="transmembrane region" description="Helical" evidence="5">
    <location>
        <begin position="170"/>
        <end position="189"/>
    </location>
</feature>
<feature type="transmembrane region" description="Helical" evidence="5">
    <location>
        <begin position="413"/>
        <end position="435"/>
    </location>
</feature>
<feature type="transmembrane region" description="Helical" evidence="5">
    <location>
        <begin position="145"/>
        <end position="164"/>
    </location>
</feature>
<keyword evidence="3 5" id="KW-1133">Transmembrane helix</keyword>
<dbReference type="CDD" id="cd17502">
    <property type="entry name" value="MFS_Azr1_MDR_like"/>
    <property type="match status" value="1"/>
</dbReference>
<keyword evidence="2 5" id="KW-0812">Transmembrane</keyword>
<feature type="transmembrane region" description="Helical" evidence="5">
    <location>
        <begin position="88"/>
        <end position="114"/>
    </location>
</feature>
<feature type="transmembrane region" description="Helical" evidence="5">
    <location>
        <begin position="343"/>
        <end position="360"/>
    </location>
</feature>
<dbReference type="EMBL" id="JBBLZC010000005">
    <property type="protein sequence ID" value="MEK0082891.1"/>
    <property type="molecule type" value="Genomic_DNA"/>
</dbReference>
<feature type="transmembrane region" description="Helical" evidence="5">
    <location>
        <begin position="56"/>
        <end position="76"/>
    </location>
</feature>
<evidence type="ECO:0000256" key="2">
    <source>
        <dbReference type="ARBA" id="ARBA00022692"/>
    </source>
</evidence>
<dbReference type="RefSeq" id="WP_418158741.1">
    <property type="nucleotide sequence ID" value="NZ_JBBLZC010000005.1"/>
</dbReference>
<feature type="transmembrane region" description="Helical" evidence="5">
    <location>
        <begin position="313"/>
        <end position="331"/>
    </location>
</feature>
<reference evidence="7 8" key="1">
    <citation type="submission" date="2024-01" db="EMBL/GenBank/DDBJ databases">
        <title>Multi-omics insights into the function and evolution of sodium benzoate biodegradation pathways in Benzoatithermus flavus gen. nov., sp. nov. from hot spring.</title>
        <authorList>
            <person name="Hu C.-J."/>
            <person name="Li W.-J."/>
        </authorList>
    </citation>
    <scope>NUCLEOTIDE SEQUENCE [LARGE SCALE GENOMIC DNA]</scope>
    <source>
        <strain evidence="7 8">SYSU G07066</strain>
    </source>
</reference>
<evidence type="ECO:0000313" key="7">
    <source>
        <dbReference type="EMBL" id="MEK0082891.1"/>
    </source>
</evidence>
<feature type="transmembrane region" description="Helical" evidence="5">
    <location>
        <begin position="372"/>
        <end position="392"/>
    </location>
</feature>
<keyword evidence="8" id="KW-1185">Reference proteome</keyword>
<organism evidence="7 8">
    <name type="scientific">Benzoatithermus flavus</name>
    <dbReference type="NCBI Taxonomy" id="3108223"/>
    <lineage>
        <taxon>Bacteria</taxon>
        <taxon>Pseudomonadati</taxon>
        <taxon>Pseudomonadota</taxon>
        <taxon>Alphaproteobacteria</taxon>
        <taxon>Geminicoccales</taxon>
        <taxon>Geminicoccaceae</taxon>
        <taxon>Benzoatithermus</taxon>
    </lineage>
</organism>
<gene>
    <name evidence="7" type="ORF">U1T56_07000</name>
</gene>
<comment type="caution">
    <text evidence="7">The sequence shown here is derived from an EMBL/GenBank/DDBJ whole genome shotgun (WGS) entry which is preliminary data.</text>
</comment>
<keyword evidence="4 5" id="KW-0472">Membrane</keyword>
<dbReference type="PANTHER" id="PTHR23501">
    <property type="entry name" value="MAJOR FACILITATOR SUPERFAMILY"/>
    <property type="match status" value="1"/>
</dbReference>
<feature type="transmembrane region" description="Helical" evidence="5">
    <location>
        <begin position="280"/>
        <end position="301"/>
    </location>
</feature>
<dbReference type="PRINTS" id="PR01036">
    <property type="entry name" value="TCRTETB"/>
</dbReference>
<evidence type="ECO:0000313" key="8">
    <source>
        <dbReference type="Proteomes" id="UP001375743"/>
    </source>
</evidence>
<dbReference type="SUPFAM" id="SSF103473">
    <property type="entry name" value="MFS general substrate transporter"/>
    <property type="match status" value="1"/>
</dbReference>
<dbReference type="Pfam" id="PF07690">
    <property type="entry name" value="MFS_1"/>
    <property type="match status" value="1"/>
</dbReference>
<feature type="domain" description="Major facilitator superfamily (MFS) profile" evidence="6">
    <location>
        <begin position="22"/>
        <end position="480"/>
    </location>
</feature>
<dbReference type="PROSITE" id="PS50850">
    <property type="entry name" value="MFS"/>
    <property type="match status" value="1"/>
</dbReference>
<evidence type="ECO:0000259" key="6">
    <source>
        <dbReference type="PROSITE" id="PS50850"/>
    </source>
</evidence>
<comment type="subcellular location">
    <subcellularLocation>
        <location evidence="1">Membrane</location>
        <topology evidence="1">Multi-pass membrane protein</topology>
    </subcellularLocation>
</comment>
<feature type="transmembrane region" description="Helical" evidence="5">
    <location>
        <begin position="120"/>
        <end position="138"/>
    </location>
</feature>
<dbReference type="InterPro" id="IPR020846">
    <property type="entry name" value="MFS_dom"/>
</dbReference>
<proteinExistence type="predicted"/>
<dbReference type="Gene3D" id="1.20.1250.20">
    <property type="entry name" value="MFS general substrate transporter like domains"/>
    <property type="match status" value="1"/>
</dbReference>
<evidence type="ECO:0000256" key="1">
    <source>
        <dbReference type="ARBA" id="ARBA00004141"/>
    </source>
</evidence>
<feature type="transmembrane region" description="Helical" evidence="5">
    <location>
        <begin position="21"/>
        <end position="44"/>
    </location>
</feature>
<dbReference type="PANTHER" id="PTHR23501:SF197">
    <property type="entry name" value="COMD"/>
    <property type="match status" value="1"/>
</dbReference>
<dbReference type="InterPro" id="IPR011701">
    <property type="entry name" value="MFS"/>
</dbReference>
<dbReference type="Gene3D" id="1.20.1720.10">
    <property type="entry name" value="Multidrug resistance protein D"/>
    <property type="match status" value="1"/>
</dbReference>
<sequence length="496" mass="52203">MRSGIPAPPAAASLDHAAIRSIMLGIMLAMFLGALDQTIVATALPTIGRELGDVEHLPWVVTAYLLSSTAVTPLYGKLSDIHGRRRMMLVSVATFVVGSIACAVAPSMLILIVARGLQGLGGGGLISLAQTIIADILAPKERARYQAYIAAVFVTSSVAGPVMGGFFAEHLHWSMIFWINLPLGLGAYWMTDRTLRRLPRHERPHRLDLAGAVLIVLATVAFMLALNWGGVRFSWNSAPILGLLAATAILAVLFALRLLTAAEPFLPLSVLFNPVVARGTAAACFGMGTFIGLSIFVPVYFELLLGLEASRSGLALIPLMGGVVTGATLSGRLMTSLRHYKRPAMAGLALAVLCLAFLAWRPDGLRLALVELLLGIIGVGIGTLLPVTTVSIQNAVPMHQLGTATGAMNFFRSLGSAVAVAAFGAIVLGGIVAPGASLESLQQSALPAGMDLGHVFRLLFAAAALGLGTSLLWLITMEERPLRGRLPETVRPTEVH</sequence>
<feature type="transmembrane region" description="Helical" evidence="5">
    <location>
        <begin position="455"/>
        <end position="475"/>
    </location>
</feature>
<accession>A0ABU8XPV4</accession>
<protein>
    <submittedName>
        <fullName evidence="7">MDR family MFS transporter</fullName>
    </submittedName>
</protein>
<feature type="transmembrane region" description="Helical" evidence="5">
    <location>
        <begin position="240"/>
        <end position="259"/>
    </location>
</feature>
<name>A0ABU8XPV4_9PROT</name>
<evidence type="ECO:0000256" key="5">
    <source>
        <dbReference type="SAM" id="Phobius"/>
    </source>
</evidence>